<organism evidence="2">
    <name type="scientific">bioreactor metagenome</name>
    <dbReference type="NCBI Taxonomy" id="1076179"/>
    <lineage>
        <taxon>unclassified sequences</taxon>
        <taxon>metagenomes</taxon>
        <taxon>ecological metagenomes</taxon>
    </lineage>
</organism>
<accession>A0A645GTB3</accession>
<reference evidence="2" key="1">
    <citation type="submission" date="2019-08" db="EMBL/GenBank/DDBJ databases">
        <authorList>
            <person name="Kucharzyk K."/>
            <person name="Murdoch R.W."/>
            <person name="Higgins S."/>
            <person name="Loffler F."/>
        </authorList>
    </citation>
    <scope>NUCLEOTIDE SEQUENCE</scope>
</reference>
<feature type="compositionally biased region" description="Basic and acidic residues" evidence="1">
    <location>
        <begin position="54"/>
        <end position="81"/>
    </location>
</feature>
<gene>
    <name evidence="2" type="ORF">SDC9_176983</name>
</gene>
<proteinExistence type="predicted"/>
<evidence type="ECO:0000256" key="1">
    <source>
        <dbReference type="SAM" id="MobiDB-lite"/>
    </source>
</evidence>
<dbReference type="AlphaFoldDB" id="A0A645GTB3"/>
<sequence>MTLIAAVGPGLPYRHAVFCDGAGFVHTEHRHGPQRFHRRQFPDKGVLFGKAPRTHREENGQNHREFLGDHGHRQGDARQDAFDQPAFPGKLRAVGVGDQAD</sequence>
<name>A0A645GTB3_9ZZZZ</name>
<protein>
    <submittedName>
        <fullName evidence="2">Uncharacterized protein</fullName>
    </submittedName>
</protein>
<dbReference type="EMBL" id="VSSQ01080275">
    <property type="protein sequence ID" value="MPN29530.1"/>
    <property type="molecule type" value="Genomic_DNA"/>
</dbReference>
<evidence type="ECO:0000313" key="2">
    <source>
        <dbReference type="EMBL" id="MPN29530.1"/>
    </source>
</evidence>
<feature type="region of interest" description="Disordered" evidence="1">
    <location>
        <begin position="51"/>
        <end position="101"/>
    </location>
</feature>
<comment type="caution">
    <text evidence="2">The sequence shown here is derived from an EMBL/GenBank/DDBJ whole genome shotgun (WGS) entry which is preliminary data.</text>
</comment>